<protein>
    <submittedName>
        <fullName evidence="2">Peptidase M23B</fullName>
    </submittedName>
</protein>
<dbReference type="PANTHER" id="PTHR21666">
    <property type="entry name" value="PEPTIDASE-RELATED"/>
    <property type="match status" value="1"/>
</dbReference>
<name>A0A0G0Z7N2_9BACT</name>
<dbReference type="InterPro" id="IPR016047">
    <property type="entry name" value="M23ase_b-sheet_dom"/>
</dbReference>
<proteinExistence type="predicted"/>
<evidence type="ECO:0000259" key="1">
    <source>
        <dbReference type="PROSITE" id="PS51782"/>
    </source>
</evidence>
<dbReference type="PROSITE" id="PS51782">
    <property type="entry name" value="LYSM"/>
    <property type="match status" value="2"/>
</dbReference>
<feature type="domain" description="LysM" evidence="1">
    <location>
        <begin position="91"/>
        <end position="135"/>
    </location>
</feature>
<dbReference type="SUPFAM" id="SSF51261">
    <property type="entry name" value="Duplicated hybrid motif"/>
    <property type="match status" value="1"/>
</dbReference>
<dbReference type="Pfam" id="PF01476">
    <property type="entry name" value="LysM"/>
    <property type="match status" value="2"/>
</dbReference>
<dbReference type="InterPro" id="IPR036779">
    <property type="entry name" value="LysM_dom_sf"/>
</dbReference>
<dbReference type="Gene3D" id="3.10.350.10">
    <property type="entry name" value="LysM domain"/>
    <property type="match status" value="2"/>
</dbReference>
<dbReference type="InterPro" id="IPR018392">
    <property type="entry name" value="LysM"/>
</dbReference>
<dbReference type="PANTHER" id="PTHR21666:SF270">
    <property type="entry name" value="MUREIN HYDROLASE ACTIVATOR ENVC"/>
    <property type="match status" value="1"/>
</dbReference>
<dbReference type="GO" id="GO:0004222">
    <property type="term" value="F:metalloendopeptidase activity"/>
    <property type="evidence" value="ECO:0007669"/>
    <property type="project" value="TreeGrafter"/>
</dbReference>
<dbReference type="InterPro" id="IPR011055">
    <property type="entry name" value="Dup_hybrid_motif"/>
</dbReference>
<gene>
    <name evidence="2" type="ORF">UV05_C0003G0006</name>
</gene>
<accession>A0A0G0Z7N2</accession>
<dbReference type="InterPro" id="IPR050570">
    <property type="entry name" value="Cell_wall_metabolism_enzyme"/>
</dbReference>
<dbReference type="Proteomes" id="UP000034875">
    <property type="component" value="Unassembled WGS sequence"/>
</dbReference>
<dbReference type="EMBL" id="LCCZ01000003">
    <property type="protein sequence ID" value="KKS44614.1"/>
    <property type="molecule type" value="Genomic_DNA"/>
</dbReference>
<dbReference type="CDD" id="cd12797">
    <property type="entry name" value="M23_peptidase"/>
    <property type="match status" value="1"/>
</dbReference>
<dbReference type="AlphaFoldDB" id="A0A0G0Z7N2"/>
<dbReference type="Gene3D" id="2.70.70.10">
    <property type="entry name" value="Glucose Permease (Domain IIA)"/>
    <property type="match status" value="1"/>
</dbReference>
<reference evidence="2 3" key="1">
    <citation type="journal article" date="2015" name="Nature">
        <title>rRNA introns, odd ribosomes, and small enigmatic genomes across a large radiation of phyla.</title>
        <authorList>
            <person name="Brown C.T."/>
            <person name="Hug L.A."/>
            <person name="Thomas B.C."/>
            <person name="Sharon I."/>
            <person name="Castelle C.J."/>
            <person name="Singh A."/>
            <person name="Wilkins M.J."/>
            <person name="Williams K.H."/>
            <person name="Banfield J.F."/>
        </authorList>
    </citation>
    <scope>NUCLEOTIDE SEQUENCE [LARGE SCALE GENOMIC DNA]</scope>
</reference>
<feature type="domain" description="LysM" evidence="1">
    <location>
        <begin position="141"/>
        <end position="185"/>
    </location>
</feature>
<evidence type="ECO:0000313" key="3">
    <source>
        <dbReference type="Proteomes" id="UP000034875"/>
    </source>
</evidence>
<sequence length="347" mass="36889">MCALVLILLFAPFLPFSLLRVGYALASDLGASPSSNPIAYSSLSAPDLVSTQNIWSSPTSGILMQNHGLVALSIPSNQEALYQNDNIDSIFVYYVEKGDTVFSIAKKFDISSETLLWANNLNSGSVLKIGQELTILPVSGILYTIKRGDSVKSIAKKYKADADDILAFNNLDDDSILNFGKKIIIPNGQNAGDSYASGSNYTATKSYLPGAPGYINALTPSGFIVYPTSGKNWGIRHYNNAADIANSCGTPIYAAADGTAITVALTSSRSAYANGGYGNNIRVQHSNNIVTLYAHLKESFISAGQKIKQGQLIALMGGQPGTVGAGRSTGCHLHFEVRGATNPLIRY</sequence>
<comment type="caution">
    <text evidence="2">The sequence shown here is derived from an EMBL/GenBank/DDBJ whole genome shotgun (WGS) entry which is preliminary data.</text>
</comment>
<evidence type="ECO:0000313" key="2">
    <source>
        <dbReference type="EMBL" id="KKS44614.1"/>
    </source>
</evidence>
<dbReference type="CDD" id="cd00118">
    <property type="entry name" value="LysM"/>
    <property type="match status" value="2"/>
</dbReference>
<organism evidence="2 3">
    <name type="scientific">candidate division CPR1 bacterium GW2011_GWA2_42_17</name>
    <dbReference type="NCBI Taxonomy" id="1618341"/>
    <lineage>
        <taxon>Bacteria</taxon>
        <taxon>candidate division CPR1</taxon>
    </lineage>
</organism>
<dbReference type="Pfam" id="PF01551">
    <property type="entry name" value="Peptidase_M23"/>
    <property type="match status" value="1"/>
</dbReference>
<dbReference type="SMART" id="SM00257">
    <property type="entry name" value="LysM"/>
    <property type="match status" value="2"/>
</dbReference>